<comment type="caution">
    <text evidence="2">The sequence shown here is derived from an EMBL/GenBank/DDBJ whole genome shotgun (WGS) entry which is preliminary data.</text>
</comment>
<dbReference type="EMBL" id="JDYK01000002">
    <property type="protein sequence ID" value="EWS82978.1"/>
    <property type="molecule type" value="Genomic_DNA"/>
</dbReference>
<dbReference type="SUPFAM" id="SSF81606">
    <property type="entry name" value="PP2C-like"/>
    <property type="match status" value="1"/>
</dbReference>
<feature type="region of interest" description="Disordered" evidence="1">
    <location>
        <begin position="65"/>
        <end position="87"/>
    </location>
</feature>
<dbReference type="OrthoDB" id="3190646at2"/>
<dbReference type="Gene3D" id="3.60.40.10">
    <property type="entry name" value="PPM-type phosphatase domain"/>
    <property type="match status" value="1"/>
</dbReference>
<organism evidence="2 3">
    <name type="scientific">Brachybacterium phenoliresistens</name>
    <dbReference type="NCBI Taxonomy" id="396014"/>
    <lineage>
        <taxon>Bacteria</taxon>
        <taxon>Bacillati</taxon>
        <taxon>Actinomycetota</taxon>
        <taxon>Actinomycetes</taxon>
        <taxon>Micrococcales</taxon>
        <taxon>Dermabacteraceae</taxon>
        <taxon>Brachybacterium</taxon>
    </lineage>
</organism>
<dbReference type="PATRIC" id="fig|396014.3.peg.306"/>
<reference evidence="2 3" key="1">
    <citation type="submission" date="2014-02" db="EMBL/GenBank/DDBJ databases">
        <title>Genome sequence of Brachybacterium phenoliresistens strain W13A50.</title>
        <authorList>
            <person name="Wang X."/>
        </authorList>
    </citation>
    <scope>NUCLEOTIDE SEQUENCE [LARGE SCALE GENOMIC DNA]</scope>
    <source>
        <strain evidence="2 3">W13A50</strain>
    </source>
</reference>
<dbReference type="STRING" id="396014.BF93_06570"/>
<proteinExistence type="predicted"/>
<evidence type="ECO:0000313" key="3">
    <source>
        <dbReference type="Proteomes" id="UP000023067"/>
    </source>
</evidence>
<accession>Z9JYA5</accession>
<evidence type="ECO:0008006" key="4">
    <source>
        <dbReference type="Google" id="ProtNLM"/>
    </source>
</evidence>
<dbReference type="RefSeq" id="WP_038370165.1">
    <property type="nucleotide sequence ID" value="NZ_BAAAOW010000001.1"/>
</dbReference>
<evidence type="ECO:0000313" key="2">
    <source>
        <dbReference type="EMBL" id="EWS82978.1"/>
    </source>
</evidence>
<dbReference type="eggNOG" id="COG0631">
    <property type="taxonomic scope" value="Bacteria"/>
</dbReference>
<name>Z9JYA5_9MICO</name>
<gene>
    <name evidence="2" type="ORF">BF93_06570</name>
</gene>
<dbReference type="HOGENOM" id="CLU_067299_0_0_11"/>
<dbReference type="AlphaFoldDB" id="Z9JYA5"/>
<dbReference type="InterPro" id="IPR036457">
    <property type="entry name" value="PPM-type-like_dom_sf"/>
</dbReference>
<protein>
    <recommendedName>
        <fullName evidence="4">Integrase</fullName>
    </recommendedName>
</protein>
<evidence type="ECO:0000256" key="1">
    <source>
        <dbReference type="SAM" id="MobiDB-lite"/>
    </source>
</evidence>
<dbReference type="Proteomes" id="UP000023067">
    <property type="component" value="Unassembled WGS sequence"/>
</dbReference>
<sequence>MRITTLTDPAAPDRTNEDAVALGPDLAVVVDGAGLDKAMRRGCSHSVSWYSRTLAHEFALRLAEGPEEHDEDAPAASPGAVPAAGGGAVPAAVEVGVPAAAEGGGPEAAGRRLGMREALGGAIAAVRDRHARTCDLAAGSPSGTVAAWRVRDRTLETLVLCDAAIIVARTDAEGSVARADLTTDLRVHDAVAAKRRELAAREEAAPVGSAAREEIPLRFRALDAARNVEDGFWCAHHDPAAAEHAIVQQLPWSDELCVIAASDGAVRAILELGTHTVEEFADACAHGGEDVLASDIRAEEDRQLDRYRARGAKVHDDLTLAIGRP</sequence>
<feature type="compositionally biased region" description="Low complexity" evidence="1">
    <location>
        <begin position="74"/>
        <end position="87"/>
    </location>
</feature>
<keyword evidence="3" id="KW-1185">Reference proteome</keyword>